<dbReference type="InterPro" id="IPR027417">
    <property type="entry name" value="P-loop_NTPase"/>
</dbReference>
<accession>A0ABY8L4Y9</accession>
<protein>
    <submittedName>
        <fullName evidence="1">ABC transporter ATP-binding protein</fullName>
    </submittedName>
</protein>
<name>A0ABY8L4Y9_9FLAO</name>
<keyword evidence="1" id="KW-0547">Nucleotide-binding</keyword>
<organism evidence="1 2">
    <name type="scientific">Tenacibaculum tangerinum</name>
    <dbReference type="NCBI Taxonomy" id="3038772"/>
    <lineage>
        <taxon>Bacteria</taxon>
        <taxon>Pseudomonadati</taxon>
        <taxon>Bacteroidota</taxon>
        <taxon>Flavobacteriia</taxon>
        <taxon>Flavobacteriales</taxon>
        <taxon>Flavobacteriaceae</taxon>
        <taxon>Tenacibaculum</taxon>
    </lineage>
</organism>
<sequence>MNIKEIELTNIKGIQNEIFPLNLIPNKPSIFVAPNGFGKSSIGIGFDSLKPKKIELDEKSYFENNDSNRPELKITITENGTEQTLIANDTQNTINDVFDVFVINSQVVSKATSQRYGGRTITRSSLEIEPTIFVPRIPNKVHFNYSISAEKKDFGSNGKLLERIENILYNPQVQRLIAHEINLDKFGQVKIGKYISDYKTSINQLSGTSESIKRQVNDNPIESILDCDEFIKLRDIVKSFGFANASTDFECNLVAIQIISTYHKTGKTQYRKACNYIYYSEYKDEITRMISDFNTTRFRIVPKEDKKKGLMVNWPKAHQMSNGQRDILSFVTLMMKSRSSFQKENCILIIDEVFDYLDDANLVSFQYFITNMIEEMQSQNRNFFPIVMTHLDPNYFNHFCFNKHKLKIRYLKEQQAKASQRILNLIYNRENPLIKANVDKYFFHFHPNQIDISTDFETLGLNKSWGNSQKFLNKIYREMTKYINGQEKYDPIAVCFALRKVIEMKVYKLIKGQAEKDKFLDINGTKKKLNYSQLIGIDVPEIFFLLGIIYNTSLHLYVGQDISQPLAQKLNNLTIRNLITEVCT</sequence>
<keyword evidence="2" id="KW-1185">Reference proteome</keyword>
<reference evidence="1 2" key="1">
    <citation type="submission" date="2023-04" db="EMBL/GenBank/DDBJ databases">
        <title>Tenacibaculum tangerinum sp. nov., isolated from sea tidal flat of South Korea.</title>
        <authorList>
            <person name="Lee S.H."/>
            <person name="Kim J.-J."/>
        </authorList>
    </citation>
    <scope>NUCLEOTIDE SEQUENCE [LARGE SCALE GENOMIC DNA]</scope>
    <source>
        <strain evidence="1 2">GRR-S3-23</strain>
    </source>
</reference>
<dbReference type="CDD" id="cd00267">
    <property type="entry name" value="ABC_ATPase"/>
    <property type="match status" value="1"/>
</dbReference>
<evidence type="ECO:0000313" key="1">
    <source>
        <dbReference type="EMBL" id="WGH76341.1"/>
    </source>
</evidence>
<dbReference type="Gene3D" id="3.40.50.300">
    <property type="entry name" value="P-loop containing nucleotide triphosphate hydrolases"/>
    <property type="match status" value="1"/>
</dbReference>
<gene>
    <name evidence="1" type="ORF">P8625_04025</name>
</gene>
<dbReference type="EMBL" id="CP122539">
    <property type="protein sequence ID" value="WGH76341.1"/>
    <property type="molecule type" value="Genomic_DNA"/>
</dbReference>
<dbReference type="GO" id="GO:0005524">
    <property type="term" value="F:ATP binding"/>
    <property type="evidence" value="ECO:0007669"/>
    <property type="project" value="UniProtKB-KW"/>
</dbReference>
<evidence type="ECO:0000313" key="2">
    <source>
        <dbReference type="Proteomes" id="UP001232001"/>
    </source>
</evidence>
<proteinExistence type="predicted"/>
<dbReference type="Proteomes" id="UP001232001">
    <property type="component" value="Chromosome"/>
</dbReference>
<dbReference type="SUPFAM" id="SSF52540">
    <property type="entry name" value="P-loop containing nucleoside triphosphate hydrolases"/>
    <property type="match status" value="1"/>
</dbReference>
<dbReference type="RefSeq" id="WP_279652209.1">
    <property type="nucleotide sequence ID" value="NZ_CP122539.1"/>
</dbReference>
<keyword evidence="1" id="KW-0067">ATP-binding</keyword>